<dbReference type="PANTHER" id="PTHR43141">
    <property type="entry name" value="CYTOCHROME BD2 SUBUNIT II"/>
    <property type="match status" value="1"/>
</dbReference>
<comment type="similarity">
    <text evidence="2">Belongs to the cytochrome ubiquinol oxidase subunit 2 family.</text>
</comment>
<feature type="transmembrane region" description="Helical" evidence="8">
    <location>
        <begin position="7"/>
        <end position="23"/>
    </location>
</feature>
<dbReference type="GO" id="GO:0016682">
    <property type="term" value="F:oxidoreductase activity, acting on diphenols and related substances as donors, oxygen as acceptor"/>
    <property type="evidence" value="ECO:0007669"/>
    <property type="project" value="TreeGrafter"/>
</dbReference>
<organism evidence="9 10">
    <name type="scientific">Klebsiella pneumoniae</name>
    <dbReference type="NCBI Taxonomy" id="573"/>
    <lineage>
        <taxon>Bacteria</taxon>
        <taxon>Pseudomonadati</taxon>
        <taxon>Pseudomonadota</taxon>
        <taxon>Gammaproteobacteria</taxon>
        <taxon>Enterobacterales</taxon>
        <taxon>Enterobacteriaceae</taxon>
        <taxon>Klebsiella/Raoultella group</taxon>
        <taxon>Klebsiella</taxon>
        <taxon>Klebsiella pneumoniae complex</taxon>
    </lineage>
</organism>
<keyword evidence="6 8" id="KW-0472">Membrane</keyword>
<evidence type="ECO:0000313" key="10">
    <source>
        <dbReference type="Proteomes" id="UP000655094"/>
    </source>
</evidence>
<comment type="subcellular location">
    <subcellularLocation>
        <location evidence="1">Cell membrane</location>
        <topology evidence="1">Multi-pass membrane protein</topology>
    </subcellularLocation>
</comment>
<dbReference type="InterPro" id="IPR003317">
    <property type="entry name" value="Cyt-d_oxidase_su2"/>
</dbReference>
<dbReference type="Pfam" id="PF02322">
    <property type="entry name" value="Cyt_bd_oxida_II"/>
    <property type="match status" value="1"/>
</dbReference>
<evidence type="ECO:0000256" key="7">
    <source>
        <dbReference type="SAM" id="MobiDB-lite"/>
    </source>
</evidence>
<feature type="compositionally biased region" description="Basic residues" evidence="7">
    <location>
        <begin position="140"/>
        <end position="151"/>
    </location>
</feature>
<dbReference type="AlphaFoldDB" id="A0A919HRE5"/>
<evidence type="ECO:0000256" key="5">
    <source>
        <dbReference type="ARBA" id="ARBA00022989"/>
    </source>
</evidence>
<evidence type="ECO:0000313" key="9">
    <source>
        <dbReference type="EMBL" id="GHK51242.1"/>
    </source>
</evidence>
<dbReference type="PANTHER" id="PTHR43141:SF4">
    <property type="entry name" value="CYTOCHROME BD2 SUBUNIT II"/>
    <property type="match status" value="1"/>
</dbReference>
<dbReference type="GO" id="GO:0019646">
    <property type="term" value="P:aerobic electron transport chain"/>
    <property type="evidence" value="ECO:0007669"/>
    <property type="project" value="TreeGrafter"/>
</dbReference>
<dbReference type="Proteomes" id="UP000655094">
    <property type="component" value="Unassembled WGS sequence"/>
</dbReference>
<sequence length="151" mass="17026">MGIELSVIWFVIIVFATLMYIVMDGFDLGIGLLFSTVRGGGDRDVMVNSVAPVWDGNENGWCSAAPACLAPFPRLRGDHRRPVDPLTLMLIGLIFRGVAFEFRFGPRRRTGHSGIAPFWRLPAGNLQPRRGGRVGDQRFHRQRSRLQRRHV</sequence>
<keyword evidence="5 8" id="KW-1133">Transmembrane helix</keyword>
<reference evidence="9" key="1">
    <citation type="submission" date="2020-10" db="EMBL/GenBank/DDBJ databases">
        <title>Genome Sequence of ESBL Producing Zambian Clinical Strains.</title>
        <authorList>
            <person name="Shawa M."/>
            <person name="Furuta Y."/>
            <person name="Simbotwe M."/>
            <person name="Mulenga E."/>
            <person name="Mubanga M."/>
            <person name="Mulenga G."/>
            <person name="Kaile C."/>
            <person name="Zorigt T."/>
            <person name="Hang'ombe B."/>
            <person name="Higashi H."/>
        </authorList>
    </citation>
    <scope>NUCLEOTIDE SEQUENCE</scope>
    <source>
        <strain evidence="9">Zam_UTH_09</strain>
    </source>
</reference>
<evidence type="ECO:0000256" key="4">
    <source>
        <dbReference type="ARBA" id="ARBA00022692"/>
    </source>
</evidence>
<keyword evidence="4 8" id="KW-0812">Transmembrane</keyword>
<dbReference type="GO" id="GO:0005886">
    <property type="term" value="C:plasma membrane"/>
    <property type="evidence" value="ECO:0007669"/>
    <property type="project" value="UniProtKB-SubCell"/>
</dbReference>
<accession>A0A919HRE5</accession>
<protein>
    <recommendedName>
        <fullName evidence="11">Cytochrome bd2, subunit II</fullName>
    </recommendedName>
</protein>
<evidence type="ECO:0008006" key="11">
    <source>
        <dbReference type="Google" id="ProtNLM"/>
    </source>
</evidence>
<evidence type="ECO:0000256" key="8">
    <source>
        <dbReference type="SAM" id="Phobius"/>
    </source>
</evidence>
<feature type="transmembrane region" description="Helical" evidence="8">
    <location>
        <begin position="86"/>
        <end position="104"/>
    </location>
</feature>
<dbReference type="GO" id="GO:0009055">
    <property type="term" value="F:electron transfer activity"/>
    <property type="evidence" value="ECO:0007669"/>
    <property type="project" value="TreeGrafter"/>
</dbReference>
<proteinExistence type="inferred from homology"/>
<feature type="region of interest" description="Disordered" evidence="7">
    <location>
        <begin position="126"/>
        <end position="151"/>
    </location>
</feature>
<name>A0A919HRE5_KLEPN</name>
<evidence type="ECO:0000256" key="2">
    <source>
        <dbReference type="ARBA" id="ARBA00007543"/>
    </source>
</evidence>
<keyword evidence="3" id="KW-1003">Cell membrane</keyword>
<comment type="caution">
    <text evidence="9">The sequence shown here is derived from an EMBL/GenBank/DDBJ whole genome shotgun (WGS) entry which is preliminary data.</text>
</comment>
<dbReference type="EMBL" id="BNFF01000001">
    <property type="protein sequence ID" value="GHK51242.1"/>
    <property type="molecule type" value="Genomic_DNA"/>
</dbReference>
<evidence type="ECO:0000256" key="6">
    <source>
        <dbReference type="ARBA" id="ARBA00023136"/>
    </source>
</evidence>
<dbReference type="GO" id="GO:0070069">
    <property type="term" value="C:cytochrome complex"/>
    <property type="evidence" value="ECO:0007669"/>
    <property type="project" value="TreeGrafter"/>
</dbReference>
<gene>
    <name evidence="9" type="ORF">KPZU09_09780</name>
</gene>
<evidence type="ECO:0000256" key="3">
    <source>
        <dbReference type="ARBA" id="ARBA00022475"/>
    </source>
</evidence>
<evidence type="ECO:0000256" key="1">
    <source>
        <dbReference type="ARBA" id="ARBA00004651"/>
    </source>
</evidence>